<reference evidence="1" key="1">
    <citation type="submission" date="2020-05" db="EMBL/GenBank/DDBJ databases">
        <title>Large-scale comparative analyses of tick genomes elucidate their genetic diversity and vector capacities.</title>
        <authorList>
            <person name="Jia N."/>
            <person name="Wang J."/>
            <person name="Shi W."/>
            <person name="Du L."/>
            <person name="Sun Y."/>
            <person name="Zhan W."/>
            <person name="Jiang J."/>
            <person name="Wang Q."/>
            <person name="Zhang B."/>
            <person name="Ji P."/>
            <person name="Sakyi L.B."/>
            <person name="Cui X."/>
            <person name="Yuan T."/>
            <person name="Jiang B."/>
            <person name="Yang W."/>
            <person name="Lam T.T.-Y."/>
            <person name="Chang Q."/>
            <person name="Ding S."/>
            <person name="Wang X."/>
            <person name="Zhu J."/>
            <person name="Ruan X."/>
            <person name="Zhao L."/>
            <person name="Wei J."/>
            <person name="Que T."/>
            <person name="Du C."/>
            <person name="Cheng J."/>
            <person name="Dai P."/>
            <person name="Han X."/>
            <person name="Huang E."/>
            <person name="Gao Y."/>
            <person name="Liu J."/>
            <person name="Shao H."/>
            <person name="Ye R."/>
            <person name="Li L."/>
            <person name="Wei W."/>
            <person name="Wang X."/>
            <person name="Wang C."/>
            <person name="Yang T."/>
            <person name="Huo Q."/>
            <person name="Li W."/>
            <person name="Guo W."/>
            <person name="Chen H."/>
            <person name="Zhou L."/>
            <person name="Ni X."/>
            <person name="Tian J."/>
            <person name="Zhou Y."/>
            <person name="Sheng Y."/>
            <person name="Liu T."/>
            <person name="Pan Y."/>
            <person name="Xia L."/>
            <person name="Li J."/>
            <person name="Zhao F."/>
            <person name="Cao W."/>
        </authorList>
    </citation>
    <scope>NUCLEOTIDE SEQUENCE</scope>
    <source>
        <strain evidence="1">Hyas-2018</strain>
    </source>
</reference>
<protein>
    <submittedName>
        <fullName evidence="1">Uncharacterized protein</fullName>
    </submittedName>
</protein>
<proteinExistence type="predicted"/>
<sequence>MLACFAFGLREAFSSCSTDRMSSWSPPLHSTLLRSKRSTLCGSVVVGNARGSSSSTSSSASFTATSTILAQVLIMDEPTVGLDPETRRAVWTVVKELRGKASILLSTHDMEEADILGDRIIVMYSGSVICWGSPSFLKNACALYETDAYKSCGRRPTLRHMLWKCVSITETAAVRNAPVSQEATSSLLPAVAPAAGAAGDLLQRCRRRREAALRSSELGEQLSAVRPAKDAARVERLRAAT</sequence>
<accession>A0ACB7S7X5</accession>
<evidence type="ECO:0000313" key="2">
    <source>
        <dbReference type="Proteomes" id="UP000821845"/>
    </source>
</evidence>
<evidence type="ECO:0000313" key="1">
    <source>
        <dbReference type="EMBL" id="KAH6930146.1"/>
    </source>
</evidence>
<organism evidence="1 2">
    <name type="scientific">Hyalomma asiaticum</name>
    <name type="common">Tick</name>
    <dbReference type="NCBI Taxonomy" id="266040"/>
    <lineage>
        <taxon>Eukaryota</taxon>
        <taxon>Metazoa</taxon>
        <taxon>Ecdysozoa</taxon>
        <taxon>Arthropoda</taxon>
        <taxon>Chelicerata</taxon>
        <taxon>Arachnida</taxon>
        <taxon>Acari</taxon>
        <taxon>Parasitiformes</taxon>
        <taxon>Ixodida</taxon>
        <taxon>Ixodoidea</taxon>
        <taxon>Ixodidae</taxon>
        <taxon>Hyalomminae</taxon>
        <taxon>Hyalomma</taxon>
    </lineage>
</organism>
<name>A0ACB7S7X5_HYAAI</name>
<comment type="caution">
    <text evidence="1">The sequence shown here is derived from an EMBL/GenBank/DDBJ whole genome shotgun (WGS) entry which is preliminary data.</text>
</comment>
<dbReference type="Proteomes" id="UP000821845">
    <property type="component" value="Chromosome 5"/>
</dbReference>
<gene>
    <name evidence="1" type="ORF">HPB50_010723</name>
</gene>
<keyword evidence="2" id="KW-1185">Reference proteome</keyword>
<dbReference type="EMBL" id="CM023485">
    <property type="protein sequence ID" value="KAH6930146.1"/>
    <property type="molecule type" value="Genomic_DNA"/>
</dbReference>